<name>A0A1H6IBG3_9ACTN</name>
<dbReference type="EMBL" id="FNWT01000002">
    <property type="protein sequence ID" value="SEH44218.1"/>
    <property type="molecule type" value="Genomic_DNA"/>
</dbReference>
<dbReference type="Proteomes" id="UP000199135">
    <property type="component" value="Unassembled WGS sequence"/>
</dbReference>
<reference evidence="1 2" key="1">
    <citation type="submission" date="2016-10" db="EMBL/GenBank/DDBJ databases">
        <authorList>
            <person name="Varghese N."/>
            <person name="Submissions S."/>
        </authorList>
    </citation>
    <scope>NUCLEOTIDE SEQUENCE [LARGE SCALE GENOMIC DNA]</scope>
    <source>
        <strain evidence="1 2">WCP15</strain>
    </source>
</reference>
<evidence type="ECO:0000313" key="1">
    <source>
        <dbReference type="EMBL" id="SEH44218.1"/>
    </source>
</evidence>
<comment type="caution">
    <text evidence="1">The sequence shown here is derived from an EMBL/GenBank/DDBJ whole genome shotgun (WGS) entry which is preliminary data.</text>
</comment>
<protein>
    <submittedName>
        <fullName evidence="1">Probable selenium-dependent hydroxylase accessory protein YqeC</fullName>
    </submittedName>
</protein>
<organism evidence="1 2">
    <name type="scientific">Parafannyhessea umbonata</name>
    <dbReference type="NCBI Taxonomy" id="604330"/>
    <lineage>
        <taxon>Bacteria</taxon>
        <taxon>Bacillati</taxon>
        <taxon>Actinomycetota</taxon>
        <taxon>Coriobacteriia</taxon>
        <taxon>Coriobacteriales</taxon>
        <taxon>Atopobiaceae</taxon>
        <taxon>Parafannyhessea</taxon>
    </lineage>
</organism>
<evidence type="ECO:0000313" key="2">
    <source>
        <dbReference type="Proteomes" id="UP000199135"/>
    </source>
</evidence>
<dbReference type="NCBIfam" id="TIGR03172">
    <property type="entry name" value="selenium cofactor biosynthesis protein YqeC"/>
    <property type="match status" value="1"/>
</dbReference>
<gene>
    <name evidence="1" type="ORF">SAMN05216447_102207</name>
</gene>
<dbReference type="RefSeq" id="WP_078687084.1">
    <property type="nucleotide sequence ID" value="NZ_FNWT01000002.1"/>
</dbReference>
<sequence>MQICDALGVGRGITSVIGAGGKSTLLQVLVQELSGSRVLTTTTRMLPIAGIELLLDPSEEALRHALAARGAVCVGSPTSEAFGGVTKLAAPGLPLQTIAGLADHVLVEADGSRRLPLKAHADHEPVVPDGSQRTILILGASGLGRPAGEVVHRAGPFCALAHCGEKDMATPQRVARALAAERAVGRARADVIVVNQVDEAHGERATLARELAAELRALGDQTPLYAGSILHRRLERL</sequence>
<proteinExistence type="predicted"/>
<accession>A0A1H6IBG3</accession>
<dbReference type="Pfam" id="PF19842">
    <property type="entry name" value="YqeC"/>
    <property type="match status" value="1"/>
</dbReference>
<keyword evidence="2" id="KW-1185">Reference proteome</keyword>
<dbReference type="InterPro" id="IPR017587">
    <property type="entry name" value="YqeC"/>
</dbReference>